<dbReference type="EMBL" id="JAOPGA020001276">
    <property type="protein sequence ID" value="KAL0486869.1"/>
    <property type="molecule type" value="Genomic_DNA"/>
</dbReference>
<sequence>MTECYIYPSKQDLDANWKAQKGDENVIFRCRGMNDASFNYLFTLMNRDDYGKMKHLDVSFNALTNKSLFFLHALSQQNVSILAIHNLFDFGSVKAKFQEFVTLISRPIPLQKIDGLNNLES</sequence>
<protein>
    <submittedName>
        <fullName evidence="1">Uncharacterized protein</fullName>
    </submittedName>
</protein>
<evidence type="ECO:0000313" key="1">
    <source>
        <dbReference type="EMBL" id="KAL0486869.1"/>
    </source>
</evidence>
<proteinExistence type="predicted"/>
<name>A0AAW2ZDU5_9EUKA</name>
<organism evidence="1 2">
    <name type="scientific">Acrasis kona</name>
    <dbReference type="NCBI Taxonomy" id="1008807"/>
    <lineage>
        <taxon>Eukaryota</taxon>
        <taxon>Discoba</taxon>
        <taxon>Heterolobosea</taxon>
        <taxon>Tetramitia</taxon>
        <taxon>Eutetramitia</taxon>
        <taxon>Acrasidae</taxon>
        <taxon>Acrasis</taxon>
    </lineage>
</organism>
<dbReference type="AlphaFoldDB" id="A0AAW2ZDU5"/>
<reference evidence="1 2" key="1">
    <citation type="submission" date="2024-03" db="EMBL/GenBank/DDBJ databases">
        <title>The Acrasis kona genome and developmental transcriptomes reveal deep origins of eukaryotic multicellular pathways.</title>
        <authorList>
            <person name="Sheikh S."/>
            <person name="Fu C.-J."/>
            <person name="Brown M.W."/>
            <person name="Baldauf S.L."/>
        </authorList>
    </citation>
    <scope>NUCLEOTIDE SEQUENCE [LARGE SCALE GENOMIC DNA]</scope>
    <source>
        <strain evidence="1 2">ATCC MYA-3509</strain>
    </source>
</reference>
<evidence type="ECO:0000313" key="2">
    <source>
        <dbReference type="Proteomes" id="UP001431209"/>
    </source>
</evidence>
<keyword evidence="2" id="KW-1185">Reference proteome</keyword>
<gene>
    <name evidence="1" type="ORF">AKO1_001210</name>
</gene>
<accession>A0AAW2ZDU5</accession>
<comment type="caution">
    <text evidence="1">The sequence shown here is derived from an EMBL/GenBank/DDBJ whole genome shotgun (WGS) entry which is preliminary data.</text>
</comment>
<dbReference type="Proteomes" id="UP001431209">
    <property type="component" value="Unassembled WGS sequence"/>
</dbReference>